<dbReference type="Gene3D" id="3.90.25.10">
    <property type="entry name" value="UDP-galactose 4-epimerase, domain 1"/>
    <property type="match status" value="1"/>
</dbReference>
<proteinExistence type="predicted"/>
<dbReference type="InterPro" id="IPR008030">
    <property type="entry name" value="NmrA-like"/>
</dbReference>
<dbReference type="GO" id="GO:0016491">
    <property type="term" value="F:oxidoreductase activity"/>
    <property type="evidence" value="ECO:0007669"/>
    <property type="project" value="UniProtKB-KW"/>
</dbReference>
<dbReference type="STRING" id="420778.A0A1S8B8J3"/>
<dbReference type="Pfam" id="PF05368">
    <property type="entry name" value="NmrA"/>
    <property type="match status" value="1"/>
</dbReference>
<evidence type="ECO:0000313" key="4">
    <source>
        <dbReference type="EMBL" id="OMP83857.1"/>
    </source>
</evidence>
<sequence>MASPIKNVVLVGAGGNLGPSVLKEFLAASPPLNITVLTRPESKSTFPPTVKVIQTDYTAPSLTTALTNANADAVISLVGTPGFAAQKTLIDAAIAAGVQRFIPSEYGSDTSNAAVVSLVPFLAAKRQVVEYLVSKESATFSWSALITGPFFDWGLKVGFLGFDVQGRKARVWDGGEAAFAATDLATVGRALVGLVGDAGAYEKARNRYVYVAGHVVTQREVLKALERATGGEKWEVVEEVDVGERVQATNEKLARGDFGTATDLILAATYGREKELGKFPELWNDVLGLPEGDLDRTVREVVEGKRP</sequence>
<comment type="caution">
    <text evidence="4">The sequence shown here is derived from an EMBL/GenBank/DDBJ whole genome shotgun (WGS) entry which is preliminary data.</text>
</comment>
<evidence type="ECO:0000256" key="1">
    <source>
        <dbReference type="ARBA" id="ARBA00022857"/>
    </source>
</evidence>
<accession>A0A1S8B8J3</accession>
<dbReference type="Proteomes" id="UP000190776">
    <property type="component" value="Unassembled WGS sequence"/>
</dbReference>
<evidence type="ECO:0000259" key="3">
    <source>
        <dbReference type="Pfam" id="PF05368"/>
    </source>
</evidence>
<evidence type="ECO:0000256" key="2">
    <source>
        <dbReference type="ARBA" id="ARBA00023002"/>
    </source>
</evidence>
<feature type="domain" description="NmrA-like" evidence="3">
    <location>
        <begin position="6"/>
        <end position="230"/>
    </location>
</feature>
<dbReference type="InterPro" id="IPR045312">
    <property type="entry name" value="PCBER-like"/>
</dbReference>
<organism evidence="4 5">
    <name type="scientific">Diplodia seriata</name>
    <dbReference type="NCBI Taxonomy" id="420778"/>
    <lineage>
        <taxon>Eukaryota</taxon>
        <taxon>Fungi</taxon>
        <taxon>Dikarya</taxon>
        <taxon>Ascomycota</taxon>
        <taxon>Pezizomycotina</taxon>
        <taxon>Dothideomycetes</taxon>
        <taxon>Dothideomycetes incertae sedis</taxon>
        <taxon>Botryosphaeriales</taxon>
        <taxon>Botryosphaeriaceae</taxon>
        <taxon>Diplodia</taxon>
    </lineage>
</organism>
<gene>
    <name evidence="4" type="ORF">BK809_0001240</name>
</gene>
<dbReference type="CDD" id="cd05259">
    <property type="entry name" value="PCBER_SDR_a"/>
    <property type="match status" value="1"/>
</dbReference>
<protein>
    <recommendedName>
        <fullName evidence="3">NmrA-like domain-containing protein</fullName>
    </recommendedName>
</protein>
<dbReference type="AlphaFoldDB" id="A0A1S8B8J3"/>
<dbReference type="EMBL" id="MSZU01000106">
    <property type="protein sequence ID" value="OMP83857.1"/>
    <property type="molecule type" value="Genomic_DNA"/>
</dbReference>
<reference evidence="4 5" key="1">
    <citation type="submission" date="2017-01" db="EMBL/GenBank/DDBJ databases">
        <title>Draft genome sequence of Diplodia seriata F98.1, a fungal species involved in grapevine trunk diseases.</title>
        <authorList>
            <person name="Robert-Siegwald G."/>
            <person name="Vallet J."/>
            <person name="Abou-Mansour E."/>
            <person name="Xu J."/>
            <person name="Rey P."/>
            <person name="Bertsch C."/>
            <person name="Rego C."/>
            <person name="Larignon P."/>
            <person name="Fontaine F."/>
            <person name="Lebrun M.-H."/>
        </authorList>
    </citation>
    <scope>NUCLEOTIDE SEQUENCE [LARGE SCALE GENOMIC DNA]</scope>
    <source>
        <strain evidence="4 5">F98.1</strain>
    </source>
</reference>
<dbReference type="InterPro" id="IPR036291">
    <property type="entry name" value="NAD(P)-bd_dom_sf"/>
</dbReference>
<name>A0A1S8B8J3_9PEZI</name>
<dbReference type="OrthoDB" id="9984533at2759"/>
<dbReference type="SUPFAM" id="SSF51735">
    <property type="entry name" value="NAD(P)-binding Rossmann-fold domains"/>
    <property type="match status" value="1"/>
</dbReference>
<dbReference type="PANTHER" id="PTHR47706">
    <property type="entry name" value="NMRA-LIKE FAMILY PROTEIN"/>
    <property type="match status" value="1"/>
</dbReference>
<keyword evidence="1" id="KW-0521">NADP</keyword>
<dbReference type="PANTHER" id="PTHR47706:SF9">
    <property type="entry name" value="NMRA-LIKE DOMAIN-CONTAINING PROTEIN-RELATED"/>
    <property type="match status" value="1"/>
</dbReference>
<evidence type="ECO:0000313" key="5">
    <source>
        <dbReference type="Proteomes" id="UP000190776"/>
    </source>
</evidence>
<keyword evidence="2" id="KW-0560">Oxidoreductase</keyword>
<dbReference type="Gene3D" id="3.40.50.720">
    <property type="entry name" value="NAD(P)-binding Rossmann-like Domain"/>
    <property type="match status" value="1"/>
</dbReference>
<dbReference type="InterPro" id="IPR051609">
    <property type="entry name" value="NmrA/Isoflavone_reductase-like"/>
</dbReference>